<sequence>MPDSRHALVVDDNQMNRKLAIAFLKRLNWTADEAQSGSEALNRVQEGKYDAVLLDLRMPVMSGESVCRAIRSEPRFAHLPVIAYTAHAMIEEKQQILGVGFNALLIKPTSFSDFKAVFETL</sequence>
<organism evidence="5 6">
    <name type="scientific">Derxia gummosa DSM 723</name>
    <dbReference type="NCBI Taxonomy" id="1121388"/>
    <lineage>
        <taxon>Bacteria</taxon>
        <taxon>Pseudomonadati</taxon>
        <taxon>Pseudomonadota</taxon>
        <taxon>Betaproteobacteria</taxon>
        <taxon>Burkholderiales</taxon>
        <taxon>Alcaligenaceae</taxon>
        <taxon>Derxia</taxon>
    </lineage>
</organism>
<reference evidence="6" key="1">
    <citation type="journal article" date="2010" name="Curr. Opin. Microbiol.">
        <title>Diversity of structure and function of response regulator output domains.</title>
        <authorList>
            <person name="Galperin M.Y."/>
        </authorList>
    </citation>
    <scope>NUCLEOTIDE SEQUENCE</scope>
</reference>
<dbReference type="InterPro" id="IPR001789">
    <property type="entry name" value="Sig_transdc_resp-reg_receiver"/>
</dbReference>
<evidence type="ECO:0000256" key="2">
    <source>
        <dbReference type="ARBA" id="ARBA00023012"/>
    </source>
</evidence>
<keyword evidence="5" id="KW-1185">Reference proteome</keyword>
<dbReference type="InterPro" id="IPR011006">
    <property type="entry name" value="CheY-like_superfamily"/>
</dbReference>
<evidence type="ECO:0000259" key="4">
    <source>
        <dbReference type="PROSITE" id="PS50110"/>
    </source>
</evidence>
<dbReference type="CDD" id="cd17546">
    <property type="entry name" value="REC_hyHK_CKI1_RcsC-like"/>
    <property type="match status" value="1"/>
</dbReference>
<dbReference type="Proteomes" id="UP000675920">
    <property type="component" value="Unplaced"/>
</dbReference>
<evidence type="ECO:0000313" key="6">
    <source>
        <dbReference type="RefSeq" id="WP_028310128.1"/>
    </source>
</evidence>
<dbReference type="PROSITE" id="PS50110">
    <property type="entry name" value="RESPONSE_REGULATORY"/>
    <property type="match status" value="1"/>
</dbReference>
<dbReference type="Pfam" id="PF00072">
    <property type="entry name" value="Response_reg"/>
    <property type="match status" value="1"/>
</dbReference>
<reference evidence="6" key="2">
    <citation type="submission" date="2025-08" db="UniProtKB">
        <authorList>
            <consortium name="RefSeq"/>
        </authorList>
    </citation>
    <scope>IDENTIFICATION</scope>
</reference>
<feature type="domain" description="Response regulatory" evidence="4">
    <location>
        <begin position="6"/>
        <end position="121"/>
    </location>
</feature>
<dbReference type="PANTHER" id="PTHR45339">
    <property type="entry name" value="HYBRID SIGNAL TRANSDUCTION HISTIDINE KINASE J"/>
    <property type="match status" value="1"/>
</dbReference>
<dbReference type="SMART" id="SM00448">
    <property type="entry name" value="REC"/>
    <property type="match status" value="1"/>
</dbReference>
<dbReference type="GO" id="GO:0000160">
    <property type="term" value="P:phosphorelay signal transduction system"/>
    <property type="evidence" value="ECO:0007669"/>
    <property type="project" value="UniProtKB-KW"/>
</dbReference>
<evidence type="ECO:0000313" key="5">
    <source>
        <dbReference type="Proteomes" id="UP000675920"/>
    </source>
</evidence>
<keyword evidence="1 3" id="KW-0597">Phosphoprotein</keyword>
<proteinExistence type="predicted"/>
<name>A0A8B6X134_9BURK</name>
<feature type="modified residue" description="4-aspartylphosphate" evidence="3">
    <location>
        <position position="55"/>
    </location>
</feature>
<evidence type="ECO:0000256" key="1">
    <source>
        <dbReference type="ARBA" id="ARBA00022553"/>
    </source>
</evidence>
<accession>A0A8B6X134</accession>
<protein>
    <submittedName>
        <fullName evidence="6">Response regulator</fullName>
    </submittedName>
</protein>
<dbReference type="OrthoDB" id="9179585at2"/>
<keyword evidence="2" id="KW-0902">Two-component regulatory system</keyword>
<dbReference type="RefSeq" id="WP_028310128.1">
    <property type="nucleotide sequence ID" value="NZ_AXWS01000007.1"/>
</dbReference>
<dbReference type="AlphaFoldDB" id="A0A8B6X134"/>
<dbReference type="PANTHER" id="PTHR45339:SF1">
    <property type="entry name" value="HYBRID SIGNAL TRANSDUCTION HISTIDINE KINASE J"/>
    <property type="match status" value="1"/>
</dbReference>
<dbReference type="SUPFAM" id="SSF52172">
    <property type="entry name" value="CheY-like"/>
    <property type="match status" value="1"/>
</dbReference>
<evidence type="ECO:0000256" key="3">
    <source>
        <dbReference type="PROSITE-ProRule" id="PRU00169"/>
    </source>
</evidence>
<dbReference type="Gene3D" id="3.40.50.2300">
    <property type="match status" value="1"/>
</dbReference>